<dbReference type="AlphaFoldDB" id="A0A086LXZ6"/>
<dbReference type="Proteomes" id="UP000028834">
    <property type="component" value="Unassembled WGS sequence"/>
</dbReference>
<gene>
    <name evidence="1" type="ORF">TGRUB_269438</name>
</gene>
<proteinExistence type="predicted"/>
<evidence type="ECO:0000313" key="2">
    <source>
        <dbReference type="Proteomes" id="UP000028834"/>
    </source>
</evidence>
<sequence>MGLDLADVYPQAYYRDCRSSLVVIFSSRSEIPWLCAAAASRALGYQHRECSPIAKPSLICRQYDLPSPRP</sequence>
<name>A0A086LXZ6_TOXGO</name>
<organism evidence="1 2">
    <name type="scientific">Toxoplasma gondii RUB</name>
    <dbReference type="NCBI Taxonomy" id="935652"/>
    <lineage>
        <taxon>Eukaryota</taxon>
        <taxon>Sar</taxon>
        <taxon>Alveolata</taxon>
        <taxon>Apicomplexa</taxon>
        <taxon>Conoidasida</taxon>
        <taxon>Coccidia</taxon>
        <taxon>Eucoccidiorida</taxon>
        <taxon>Eimeriorina</taxon>
        <taxon>Sarcocystidae</taxon>
        <taxon>Toxoplasma</taxon>
    </lineage>
</organism>
<dbReference type="VEuPathDB" id="ToxoDB:TGRUB_269438"/>
<accession>A0A086LXZ6</accession>
<evidence type="ECO:0000313" key="1">
    <source>
        <dbReference type="EMBL" id="KFG61514.1"/>
    </source>
</evidence>
<reference evidence="1 2" key="1">
    <citation type="submission" date="2014-05" db="EMBL/GenBank/DDBJ databases">
        <authorList>
            <person name="Sibley D."/>
            <person name="Venepally P."/>
            <person name="Karamycheva S."/>
            <person name="Hadjithomas M."/>
            <person name="Khan A."/>
            <person name="Brunk B."/>
            <person name="Roos D."/>
            <person name="Caler E."/>
            <person name="Lorenzi H."/>
        </authorList>
    </citation>
    <scope>NUCLEOTIDE SEQUENCE [LARGE SCALE GENOMIC DNA]</scope>
    <source>
        <strain evidence="1 2">RUB</strain>
    </source>
</reference>
<comment type="caution">
    <text evidence="1">The sequence shown here is derived from an EMBL/GenBank/DDBJ whole genome shotgun (WGS) entry which is preliminary data.</text>
</comment>
<dbReference type="EMBL" id="AFYV02001585">
    <property type="protein sequence ID" value="KFG61514.1"/>
    <property type="molecule type" value="Genomic_DNA"/>
</dbReference>
<protein>
    <submittedName>
        <fullName evidence="1">Uncharacterized protein</fullName>
    </submittedName>
</protein>